<proteinExistence type="inferred from homology"/>
<dbReference type="CDD" id="cd06558">
    <property type="entry name" value="crotonase-like"/>
    <property type="match status" value="1"/>
</dbReference>
<sequence>TILALSLQSHAQRELSHENLREGATIAKVLGNILSFILSVAVAGRFLDRHGESDRVLLSSEPRVAPDRRVLVGDRGRCGQKPGKTTINYSTARKPELTRRPLNRILCIHSIVSGRAGLNVELVGQRSDIALVSITDPSEGDIPHEICSLISAHDADVAIRSTIVALRTEFAPLPMRSYGSFCKIANCTKPTIALIDGDMGGVATELAMSCDIIYASDRSSFTLDQIRFGTIPGAGGTQRLPRAIGKSRAMEMALSGEKIGAEEAKEGGLVSKVLPVHRLLKEGIRLGDRVGDKSTLIQPMAKEAVAAAFETSLREGLLVESRLFESTFATQDRREGMTAHVERRKAEMDEVQRVAEFRTLLSRGEEVKEVSCSIPIPLPAHSDTGEYAAHMVATQGVHPMYREELLSTLDSFIRREEEEAEEERDETVIEEALREGRSVDVERWSGAIEKQSLDALEEAVRLADTFGEVMRECDAVRMEAAMRRESEMAREVTRLLSLRDAELEGVRQRAETLMEKKQLGEGELRELSGFNEEMRYIQESYVEELRMLGARQRSEFKEMIRRLTKDPAYVPQLMSAAGGDEEHQSASDGMHARKLEESFTIYLGAQLKTMHNARIVVGSELGEERDWNAPHVRLQASMSLYRRELAATVLLVGRDPKWHLQRRSAFARLCERSTELHFAPLEQQLQAVAEATGRANAKRKDGMLGDDTFSTGDVYVTRHSNLGNVHIVYHLVVDDADQHKEISSRHAYLTGVRNVIRMASRFGVTTLSLPMLFTDTVNESMTVQWSTRRAELVFKCVKGYLMEICSTGWSSVSLGGASLSRAPHYNVTFVLPRDISTDIYAHIVALFPTIFHLVPSVTA</sequence>
<dbReference type="InterPro" id="IPR043472">
    <property type="entry name" value="Macro_dom-like"/>
</dbReference>
<evidence type="ECO:0000256" key="1">
    <source>
        <dbReference type="ARBA" id="ARBA00005254"/>
    </source>
</evidence>
<reference evidence="3" key="2">
    <citation type="submission" date="2022-06" db="UniProtKB">
        <authorList>
            <consortium name="EnsemblMetazoa"/>
        </authorList>
    </citation>
    <scope>IDENTIFICATION</scope>
    <source>
        <strain evidence="3">PS312</strain>
    </source>
</reference>
<keyword evidence="2" id="KW-0456">Lyase</keyword>
<dbReference type="Pfam" id="PF10154">
    <property type="entry name" value="Fy-3"/>
    <property type="match status" value="1"/>
</dbReference>
<comment type="similarity">
    <text evidence="1">Belongs to the enoyl-CoA hydratase/isomerase family.</text>
</comment>
<dbReference type="InterPro" id="IPR019311">
    <property type="entry name" value="Fy-3"/>
</dbReference>
<dbReference type="FunFam" id="1.10.12.10:FF:000001">
    <property type="entry name" value="Probable enoyl-CoA hydratase, mitochondrial"/>
    <property type="match status" value="1"/>
</dbReference>
<dbReference type="Pfam" id="PF00378">
    <property type="entry name" value="ECH_1"/>
    <property type="match status" value="1"/>
</dbReference>
<evidence type="ECO:0000313" key="3">
    <source>
        <dbReference type="EnsemblMetazoa" id="PPA41969.1"/>
    </source>
</evidence>
<accession>A0A2A6C0S6</accession>
<dbReference type="InterPro" id="IPR001753">
    <property type="entry name" value="Enoyl-CoA_hydra/iso"/>
</dbReference>
<dbReference type="Proteomes" id="UP000005239">
    <property type="component" value="Unassembled WGS sequence"/>
</dbReference>
<dbReference type="Gene3D" id="3.90.226.10">
    <property type="entry name" value="2-enoyl-CoA Hydratase, Chain A, domain 1"/>
    <property type="match status" value="1"/>
</dbReference>
<protein>
    <submittedName>
        <fullName evidence="3">Uncharacterized protein</fullName>
    </submittedName>
</protein>
<dbReference type="SUPFAM" id="SSF52949">
    <property type="entry name" value="Macro domain-like"/>
    <property type="match status" value="1"/>
</dbReference>
<evidence type="ECO:0000313" key="4">
    <source>
        <dbReference type="Proteomes" id="UP000005239"/>
    </source>
</evidence>
<dbReference type="SUPFAM" id="SSF52096">
    <property type="entry name" value="ClpP/crotonase"/>
    <property type="match status" value="1"/>
</dbReference>
<name>A0A2A6C0S6_PRIPA</name>
<accession>A0A8R1UZD6</accession>
<reference evidence="4" key="1">
    <citation type="journal article" date="2008" name="Nat. Genet.">
        <title>The Pristionchus pacificus genome provides a unique perspective on nematode lifestyle and parasitism.</title>
        <authorList>
            <person name="Dieterich C."/>
            <person name="Clifton S.W."/>
            <person name="Schuster L.N."/>
            <person name="Chinwalla A."/>
            <person name="Delehaunty K."/>
            <person name="Dinkelacker I."/>
            <person name="Fulton L."/>
            <person name="Fulton R."/>
            <person name="Godfrey J."/>
            <person name="Minx P."/>
            <person name="Mitreva M."/>
            <person name="Roeseler W."/>
            <person name="Tian H."/>
            <person name="Witte H."/>
            <person name="Yang S.P."/>
            <person name="Wilson R.K."/>
            <person name="Sommer R.J."/>
        </authorList>
    </citation>
    <scope>NUCLEOTIDE SEQUENCE [LARGE SCALE GENOMIC DNA]</scope>
    <source>
        <strain evidence="4">PS312</strain>
    </source>
</reference>
<dbReference type="GO" id="GO:0004300">
    <property type="term" value="F:enoyl-CoA hydratase activity"/>
    <property type="evidence" value="ECO:0007669"/>
    <property type="project" value="UniProtKB-ARBA"/>
</dbReference>
<organism evidence="3 4">
    <name type="scientific">Pristionchus pacificus</name>
    <name type="common">Parasitic nematode worm</name>
    <dbReference type="NCBI Taxonomy" id="54126"/>
    <lineage>
        <taxon>Eukaryota</taxon>
        <taxon>Metazoa</taxon>
        <taxon>Ecdysozoa</taxon>
        <taxon>Nematoda</taxon>
        <taxon>Chromadorea</taxon>
        <taxon>Rhabditida</taxon>
        <taxon>Rhabditina</taxon>
        <taxon>Diplogasteromorpha</taxon>
        <taxon>Diplogasteroidea</taxon>
        <taxon>Neodiplogasteridae</taxon>
        <taxon>Pristionchus</taxon>
    </lineage>
</organism>
<dbReference type="GO" id="GO:0005737">
    <property type="term" value="C:cytoplasm"/>
    <property type="evidence" value="ECO:0000318"/>
    <property type="project" value="GO_Central"/>
</dbReference>
<dbReference type="Gene3D" id="1.10.12.10">
    <property type="entry name" value="Lyase 2-enoyl-coa Hydratase, Chain A, domain 2"/>
    <property type="match status" value="1"/>
</dbReference>
<keyword evidence="4" id="KW-1185">Reference proteome</keyword>
<gene>
    <name evidence="3" type="primary">WBGene00280338</name>
</gene>
<dbReference type="PANTHER" id="PTHR16525">
    <property type="entry name" value="PROTEIN C12ORF4"/>
    <property type="match status" value="1"/>
</dbReference>
<dbReference type="EnsemblMetazoa" id="PPA41969.1">
    <property type="protein sequence ID" value="PPA41969.1"/>
    <property type="gene ID" value="WBGene00280338"/>
</dbReference>
<dbReference type="PANTHER" id="PTHR16525:SF0">
    <property type="entry name" value="PROTEIN C12ORF4"/>
    <property type="match status" value="1"/>
</dbReference>
<dbReference type="InterPro" id="IPR014748">
    <property type="entry name" value="Enoyl-CoA_hydra_C"/>
</dbReference>
<dbReference type="AlphaFoldDB" id="A0A2A6C0S6"/>
<evidence type="ECO:0000256" key="2">
    <source>
        <dbReference type="ARBA" id="ARBA00023239"/>
    </source>
</evidence>
<dbReference type="InterPro" id="IPR029045">
    <property type="entry name" value="ClpP/crotonase-like_dom_sf"/>
</dbReference>